<dbReference type="STRING" id="709323.GCA_001047135_01451"/>
<proteinExistence type="predicted"/>
<gene>
    <name evidence="1" type="ORF">FTRO_0110230</name>
</gene>
<dbReference type="Proteomes" id="UP000064514">
    <property type="component" value="Unassembled WGS sequence"/>
</dbReference>
<accession>A0A3F3HBL9</accession>
<protein>
    <submittedName>
        <fullName evidence="1">Uncharacterized protein</fullName>
    </submittedName>
</protein>
<organism evidence="1">
    <name type="scientific">Fructobacillus tropaeoli</name>
    <dbReference type="NCBI Taxonomy" id="709323"/>
    <lineage>
        <taxon>Bacteria</taxon>
        <taxon>Bacillati</taxon>
        <taxon>Bacillota</taxon>
        <taxon>Bacilli</taxon>
        <taxon>Lactobacillales</taxon>
        <taxon>Lactobacillaceae</taxon>
        <taxon>Fructobacillus</taxon>
    </lineage>
</organism>
<dbReference type="EMBL" id="DF968088">
    <property type="protein sequence ID" value="GAP04888.1"/>
    <property type="molecule type" value="Genomic_DNA"/>
</dbReference>
<sequence>MSKLNQAYERAREAVTLLYHERATIYANQNEGPVRGFSDGKKDRQAIAEDVPVKVSKRQLDPIDGVSYSTGQYAAIILMDNSIKVPAGAIFEVTDMHGVKRVYRQASEGYTAYPTHQEVAVEYSQQV</sequence>
<dbReference type="RefSeq" id="WP_059394228.1">
    <property type="nucleotide sequence ID" value="NZ_DF968088.1"/>
</dbReference>
<name>A0A3F3HBL9_9LACO</name>
<dbReference type="AlphaFoldDB" id="A0A3F3HBL9"/>
<reference evidence="1" key="1">
    <citation type="journal article" date="2015" name="BMC Genomics">
        <title>Comparative genomics of Fructobacillus spp. and Leuconostoc spp. reveals niche-specific evolution of Fructobacillus spp.</title>
        <authorList>
            <person name="Endo A."/>
            <person name="Tanizawa Y."/>
            <person name="Tanaka N."/>
            <person name="Maeno S."/>
            <person name="Kumar H."/>
            <person name="Shiwa Y."/>
            <person name="Okada S."/>
            <person name="Yoshikawa H."/>
            <person name="Dicks L."/>
            <person name="Nakagawa J."/>
            <person name="Arita M."/>
        </authorList>
    </citation>
    <scope>NUCLEOTIDE SEQUENCE [LARGE SCALE GENOMIC DNA]</scope>
    <source>
        <strain evidence="1">F214-1</strain>
    </source>
</reference>
<evidence type="ECO:0000313" key="1">
    <source>
        <dbReference type="EMBL" id="GAP04888.1"/>
    </source>
</evidence>